<evidence type="ECO:0000256" key="1">
    <source>
        <dbReference type="SAM" id="Coils"/>
    </source>
</evidence>
<dbReference type="AlphaFoldDB" id="A0A6P4I544"/>
<keyword evidence="2" id="KW-0732">Signal</keyword>
<accession>A0A6P4I544</accession>
<dbReference type="GeneID" id="108072386"/>
<keyword evidence="3" id="KW-1185">Reference proteome</keyword>
<gene>
    <name evidence="4" type="primary">LOC108072386</name>
</gene>
<dbReference type="PANTHER" id="PTHR47890:SF1">
    <property type="entry name" value="LD24308P"/>
    <property type="match status" value="1"/>
</dbReference>
<evidence type="ECO:0000256" key="2">
    <source>
        <dbReference type="SAM" id="SignalP"/>
    </source>
</evidence>
<dbReference type="InterPro" id="IPR032062">
    <property type="entry name" value="DUF4803"/>
</dbReference>
<keyword evidence="1" id="KW-0175">Coiled coil</keyword>
<dbReference type="OrthoDB" id="6366357at2759"/>
<feature type="chain" id="PRO_5027923627" evidence="2">
    <location>
        <begin position="20"/>
        <end position="665"/>
    </location>
</feature>
<organism evidence="3 4">
    <name type="scientific">Drosophila kikkawai</name>
    <name type="common">Fruit fly</name>
    <dbReference type="NCBI Taxonomy" id="30033"/>
    <lineage>
        <taxon>Eukaryota</taxon>
        <taxon>Metazoa</taxon>
        <taxon>Ecdysozoa</taxon>
        <taxon>Arthropoda</taxon>
        <taxon>Hexapoda</taxon>
        <taxon>Insecta</taxon>
        <taxon>Pterygota</taxon>
        <taxon>Neoptera</taxon>
        <taxon>Endopterygota</taxon>
        <taxon>Diptera</taxon>
        <taxon>Brachycera</taxon>
        <taxon>Muscomorpha</taxon>
        <taxon>Ephydroidea</taxon>
        <taxon>Drosophilidae</taxon>
        <taxon>Drosophila</taxon>
        <taxon>Sophophora</taxon>
    </lineage>
</organism>
<dbReference type="RefSeq" id="XP_017018979.1">
    <property type="nucleotide sequence ID" value="XM_017163490.2"/>
</dbReference>
<dbReference type="Pfam" id="PF16061">
    <property type="entry name" value="DUF4803"/>
    <property type="match status" value="1"/>
</dbReference>
<name>A0A6P4I544_DROKI</name>
<evidence type="ECO:0000313" key="4">
    <source>
        <dbReference type="RefSeq" id="XP_017018979.1"/>
    </source>
</evidence>
<dbReference type="Proteomes" id="UP001652661">
    <property type="component" value="Chromosome 2R"/>
</dbReference>
<reference evidence="3" key="1">
    <citation type="submission" date="2025-05" db="UniProtKB">
        <authorList>
            <consortium name="RefSeq"/>
        </authorList>
    </citation>
    <scope>NUCLEOTIDE SEQUENCE [LARGE SCALE GENOMIC DNA]</scope>
    <source>
        <strain evidence="3">14028-0561.14</strain>
    </source>
</reference>
<dbReference type="PANTHER" id="PTHR47890">
    <property type="entry name" value="LD24308P"/>
    <property type="match status" value="1"/>
</dbReference>
<feature type="signal peptide" evidence="2">
    <location>
        <begin position="1"/>
        <end position="19"/>
    </location>
</feature>
<evidence type="ECO:0000313" key="3">
    <source>
        <dbReference type="Proteomes" id="UP001652661"/>
    </source>
</evidence>
<sequence length="665" mass="75183">MKLLLILCAFSVLAVPGYSASSGAGGAIQQTVDIIRFIKEVTQTILHSWSLIEKLPVAEVTAGAVIYEHQQRLLQQMEAVNGNIRRLEEQQALSTALTIETLLRKTRDQSSLLHRLAQLKSLMKLVDIRYSQLGDYEQHKDTLEPSTLLKFSLWSVDPAPDSLSSQLELLVTCLYGDDSLAIDSQNDHSLLSDLTASFEADPEQMCLGRQSPQQFAYHIFSTAAFTELKGYALMEYSYMVLRQLGRGNFTQELQLMREHHQRRLAEAQRVLHQVMSKSGRIYWRCDPGDQKQHVEEKTYSRVTRLLQGFVENEINLNEGQNCWGTCDDHHDSSPTGCYQPENELCGQQPPCKGRLYNCGFVESDMTICPASNDSVRRYEYISFGDGPTLGEKGDGECRAKAVEPSSWSYWLFWRCHYCFCLCDEPGPKSDRYFNLRDSVSDFGRNRIVTGVRFVKHHRVFHLQLQQGELLPRGAINISSLEWQPLEELNLTDSDLRDGYDYHTLSADSRALDLDEIVGNATHHVVTGVRFRVLNKHLNLEVRFTPFNFSTGLLVEPQTKSYWLGNTNAQRQKLIVKDGGLPTASELPSLPLSKTNQFMEFTSSSREKDAAQNTVPFVDVQEVVPQPPVPLVGLGIYHKGRPGYGGFFAPKVVTFDFSSNLFDSLN</sequence>
<proteinExistence type="predicted"/>
<feature type="coiled-coil region" evidence="1">
    <location>
        <begin position="250"/>
        <end position="277"/>
    </location>
</feature>
<reference evidence="4" key="2">
    <citation type="submission" date="2025-08" db="UniProtKB">
        <authorList>
            <consortium name="RefSeq"/>
        </authorList>
    </citation>
    <scope>IDENTIFICATION</scope>
    <source>
        <strain evidence="4">14028-0561.14</strain>
        <tissue evidence="4">Whole fly</tissue>
    </source>
</reference>
<protein>
    <submittedName>
        <fullName evidence="4">Uncharacterized protein</fullName>
    </submittedName>
</protein>